<name>A0A350P032_9ALTE</name>
<keyword evidence="1" id="KW-1133">Transmembrane helix</keyword>
<organism evidence="2 4">
    <name type="scientific">Alteromonas australica</name>
    <dbReference type="NCBI Taxonomy" id="589873"/>
    <lineage>
        <taxon>Bacteria</taxon>
        <taxon>Pseudomonadati</taxon>
        <taxon>Pseudomonadota</taxon>
        <taxon>Gammaproteobacteria</taxon>
        <taxon>Alteromonadales</taxon>
        <taxon>Alteromonadaceae</taxon>
        <taxon>Alteromonas/Salinimonas group</taxon>
        <taxon>Alteromonas</taxon>
    </lineage>
</organism>
<dbReference type="Proteomes" id="UP000263517">
    <property type="component" value="Unassembled WGS sequence"/>
</dbReference>
<dbReference type="STRING" id="589873.EP12_18465"/>
<dbReference type="EMBL" id="DNAN01000099">
    <property type="protein sequence ID" value="HAW74649.1"/>
    <property type="molecule type" value="Genomic_DNA"/>
</dbReference>
<comment type="caution">
    <text evidence="2">The sequence shown here is derived from an EMBL/GenBank/DDBJ whole genome shotgun (WGS) entry which is preliminary data.</text>
</comment>
<evidence type="ECO:0000313" key="5">
    <source>
        <dbReference type="Proteomes" id="UP000264779"/>
    </source>
</evidence>
<accession>A0A350P032</accession>
<keyword evidence="1" id="KW-0472">Membrane</keyword>
<evidence type="ECO:0000313" key="4">
    <source>
        <dbReference type="Proteomes" id="UP000263517"/>
    </source>
</evidence>
<reference evidence="4 5" key="1">
    <citation type="journal article" date="2018" name="Nat. Biotechnol.">
        <title>A standardized bacterial taxonomy based on genome phylogeny substantially revises the tree of life.</title>
        <authorList>
            <person name="Parks D.H."/>
            <person name="Chuvochina M."/>
            <person name="Waite D.W."/>
            <person name="Rinke C."/>
            <person name="Skarshewski A."/>
            <person name="Chaumeil P.A."/>
            <person name="Hugenholtz P."/>
        </authorList>
    </citation>
    <scope>NUCLEOTIDE SEQUENCE [LARGE SCALE GENOMIC DNA]</scope>
    <source>
        <strain evidence="3">UBA11621</strain>
        <strain evidence="2">UBA11978</strain>
    </source>
</reference>
<proteinExistence type="predicted"/>
<evidence type="ECO:0000313" key="3">
    <source>
        <dbReference type="EMBL" id="HBU52293.1"/>
    </source>
</evidence>
<protein>
    <submittedName>
        <fullName evidence="2">Uncharacterized protein</fullName>
    </submittedName>
</protein>
<dbReference type="AlphaFoldDB" id="A0A350P032"/>
<sequence>MQQGLPVSKGFWGVFAHGKMLILFWFTAFLQLECQLFVKCKAGILCKSNANINEMKALTRFGKLK</sequence>
<dbReference type="Proteomes" id="UP000264779">
    <property type="component" value="Unassembled WGS sequence"/>
</dbReference>
<feature type="transmembrane region" description="Helical" evidence="1">
    <location>
        <begin position="12"/>
        <end position="32"/>
    </location>
</feature>
<keyword evidence="1" id="KW-0812">Transmembrane</keyword>
<evidence type="ECO:0000313" key="2">
    <source>
        <dbReference type="EMBL" id="HAW74649.1"/>
    </source>
</evidence>
<evidence type="ECO:0000256" key="1">
    <source>
        <dbReference type="SAM" id="Phobius"/>
    </source>
</evidence>
<gene>
    <name evidence="2" type="ORF">DCW74_02820</name>
    <name evidence="3" type="ORF">DEB45_13635</name>
</gene>
<dbReference type="EMBL" id="DONK01000207">
    <property type="protein sequence ID" value="HBU52293.1"/>
    <property type="molecule type" value="Genomic_DNA"/>
</dbReference>